<keyword evidence="4" id="KW-1185">Reference proteome</keyword>
<evidence type="ECO:0000259" key="2">
    <source>
        <dbReference type="PROSITE" id="PS51781"/>
    </source>
</evidence>
<dbReference type="PROSITE" id="PS51781">
    <property type="entry name" value="SH3B"/>
    <property type="match status" value="1"/>
</dbReference>
<accession>A0A6A6D7Z7</accession>
<reference evidence="3" key="1">
    <citation type="journal article" date="2020" name="Stud. Mycol.">
        <title>101 Dothideomycetes genomes: a test case for predicting lifestyles and emergence of pathogens.</title>
        <authorList>
            <person name="Haridas S."/>
            <person name="Albert R."/>
            <person name="Binder M."/>
            <person name="Bloem J."/>
            <person name="Labutti K."/>
            <person name="Salamov A."/>
            <person name="Andreopoulos B."/>
            <person name="Baker S."/>
            <person name="Barry K."/>
            <person name="Bills G."/>
            <person name="Bluhm B."/>
            <person name="Cannon C."/>
            <person name="Castanera R."/>
            <person name="Culley D."/>
            <person name="Daum C."/>
            <person name="Ezra D."/>
            <person name="Gonzalez J."/>
            <person name="Henrissat B."/>
            <person name="Kuo A."/>
            <person name="Liang C."/>
            <person name="Lipzen A."/>
            <person name="Lutzoni F."/>
            <person name="Magnuson J."/>
            <person name="Mondo S."/>
            <person name="Nolan M."/>
            <person name="Ohm R."/>
            <person name="Pangilinan J."/>
            <person name="Park H.-J."/>
            <person name="Ramirez L."/>
            <person name="Alfaro M."/>
            <person name="Sun H."/>
            <person name="Tritt A."/>
            <person name="Yoshinaga Y."/>
            <person name="Zwiers L.-H."/>
            <person name="Turgeon B."/>
            <person name="Goodwin S."/>
            <person name="Spatafora J."/>
            <person name="Crous P."/>
            <person name="Grigoriev I."/>
        </authorList>
    </citation>
    <scope>NUCLEOTIDE SEQUENCE</scope>
    <source>
        <strain evidence="3">CBS 207.26</strain>
    </source>
</reference>
<dbReference type="InterPro" id="IPR003646">
    <property type="entry name" value="SH3-like_bac-type"/>
</dbReference>
<feature type="compositionally biased region" description="Polar residues" evidence="1">
    <location>
        <begin position="233"/>
        <end position="244"/>
    </location>
</feature>
<feature type="region of interest" description="Disordered" evidence="1">
    <location>
        <begin position="1"/>
        <end position="23"/>
    </location>
</feature>
<feature type="domain" description="SH3b" evidence="2">
    <location>
        <begin position="685"/>
        <end position="753"/>
    </location>
</feature>
<gene>
    <name evidence="3" type="ORF">K469DRAFT_687388</name>
</gene>
<dbReference type="Pfam" id="PF08239">
    <property type="entry name" value="SH3_3"/>
    <property type="match status" value="1"/>
</dbReference>
<dbReference type="SUPFAM" id="SSF88874">
    <property type="entry name" value="Receptor-binding domain of short tail fibre protein gp12"/>
    <property type="match status" value="1"/>
</dbReference>
<evidence type="ECO:0000313" key="4">
    <source>
        <dbReference type="Proteomes" id="UP000800200"/>
    </source>
</evidence>
<feature type="region of interest" description="Disordered" evidence="1">
    <location>
        <begin position="213"/>
        <end position="248"/>
    </location>
</feature>
<feature type="compositionally biased region" description="Polar residues" evidence="1">
    <location>
        <begin position="1"/>
        <end position="17"/>
    </location>
</feature>
<feature type="region of interest" description="Disordered" evidence="1">
    <location>
        <begin position="279"/>
        <end position="323"/>
    </location>
</feature>
<organism evidence="3 4">
    <name type="scientific">Zopfia rhizophila CBS 207.26</name>
    <dbReference type="NCBI Taxonomy" id="1314779"/>
    <lineage>
        <taxon>Eukaryota</taxon>
        <taxon>Fungi</taxon>
        <taxon>Dikarya</taxon>
        <taxon>Ascomycota</taxon>
        <taxon>Pezizomycotina</taxon>
        <taxon>Dothideomycetes</taxon>
        <taxon>Dothideomycetes incertae sedis</taxon>
        <taxon>Zopfiaceae</taxon>
        <taxon>Zopfia</taxon>
    </lineage>
</organism>
<protein>
    <recommendedName>
        <fullName evidence="2">SH3b domain-containing protein</fullName>
    </recommendedName>
</protein>
<name>A0A6A6D7Z7_9PEZI</name>
<dbReference type="AlphaFoldDB" id="A0A6A6D7Z7"/>
<proteinExistence type="predicted"/>
<sequence length="753" mass="78436">MAIESASTLDQLDTSSPTDDDYVTEGAGQLRLIKSVLQNTFPDVAGTVTGSHEALSRAGAAFAAENVLKLPAPSTGDEGAQIDLAGSASNPDWHTDVLGTKYRIFSTAKDGSSATVHVEVDRISGAAGFAGPVTAGGGLFENGARLVPRGVIAMFWGASAPAGWAVCDGQNGTPDLRGLFVFAASQDLPVGALVGTHLQTVDTASAGWHSHGIQAAGQHSHGGGTGAAGQHSHGGSTQETQLTEAQMPRHAHDIALPSGSGVSGGGMTGIAGEGIGLRRSQEAGGGAGHAHGISADGNHAHGIEADGNHTHGMDGAGTHTHRVSFDNRPRAAALLYIMKLTGVSLGLGTSGVSIHVGRRGPSLSLGIPGTGLTFRHHLSAHTQVRPVVLPMSTQYPLATGPTGTELRDMLLPDARRTLDDDRVRKAWELFVKTADNLQGVGSIFEMMLRPEVRGNVVNGERANAFVPRQINIFVKPEPALGLGSHSVIMTGGMFWEFLPGRFFANGQTYDGLQVAMDVGGFQTIEATPSGDAEVVGYSGRQPIMKYVRVDVSCGNLRTSVAFSNIALAGHFVAAYRNYIEVLAGRPYKEIHPYRDLNATPIPSSPAPLGRPIDTVAYPEPSRKSARPLKAIIGILGLFVALSVIGHLTDRSSAPTAPSNAAPNLPVFRQQAGTSVNRATTQPSLSQLAVSSAGRDSRTKQGANIRSGPSGDAPVIRTVAGGTNLRIVETVNNWHRISLGSEGPTGWIHRSLVE</sequence>
<dbReference type="OrthoDB" id="10060623at2759"/>
<feature type="region of interest" description="Disordered" evidence="1">
    <location>
        <begin position="673"/>
        <end position="713"/>
    </location>
</feature>
<evidence type="ECO:0000256" key="1">
    <source>
        <dbReference type="SAM" id="MobiDB-lite"/>
    </source>
</evidence>
<evidence type="ECO:0000313" key="3">
    <source>
        <dbReference type="EMBL" id="KAF2174578.1"/>
    </source>
</evidence>
<feature type="compositionally biased region" description="Polar residues" evidence="1">
    <location>
        <begin position="673"/>
        <end position="689"/>
    </location>
</feature>
<dbReference type="Gene3D" id="2.30.30.40">
    <property type="entry name" value="SH3 Domains"/>
    <property type="match status" value="1"/>
</dbReference>
<dbReference type="EMBL" id="ML994823">
    <property type="protein sequence ID" value="KAF2174578.1"/>
    <property type="molecule type" value="Genomic_DNA"/>
</dbReference>
<dbReference type="Proteomes" id="UP000800200">
    <property type="component" value="Unassembled WGS sequence"/>
</dbReference>
<feature type="compositionally biased region" description="Basic and acidic residues" evidence="1">
    <location>
        <begin position="298"/>
        <end position="312"/>
    </location>
</feature>